<dbReference type="SUPFAM" id="SSF46689">
    <property type="entry name" value="Homeodomain-like"/>
    <property type="match status" value="2"/>
</dbReference>
<keyword evidence="3" id="KW-0804">Transcription</keyword>
<protein>
    <submittedName>
        <fullName evidence="5">AraC-type DNA-binding protein</fullName>
    </submittedName>
</protein>
<evidence type="ECO:0000256" key="2">
    <source>
        <dbReference type="ARBA" id="ARBA00023125"/>
    </source>
</evidence>
<dbReference type="GO" id="GO:0043565">
    <property type="term" value="F:sequence-specific DNA binding"/>
    <property type="evidence" value="ECO:0007669"/>
    <property type="project" value="InterPro"/>
</dbReference>
<dbReference type="PROSITE" id="PS01124">
    <property type="entry name" value="HTH_ARAC_FAMILY_2"/>
    <property type="match status" value="1"/>
</dbReference>
<dbReference type="Proteomes" id="UP000190961">
    <property type="component" value="Unassembled WGS sequence"/>
</dbReference>
<organism evidence="5 6">
    <name type="scientific">Ohtaekwangia koreensis</name>
    <dbReference type="NCBI Taxonomy" id="688867"/>
    <lineage>
        <taxon>Bacteria</taxon>
        <taxon>Pseudomonadati</taxon>
        <taxon>Bacteroidota</taxon>
        <taxon>Cytophagia</taxon>
        <taxon>Cytophagales</taxon>
        <taxon>Fulvivirgaceae</taxon>
        <taxon>Ohtaekwangia</taxon>
    </lineage>
</organism>
<proteinExistence type="predicted"/>
<dbReference type="EMBL" id="FUZU01000001">
    <property type="protein sequence ID" value="SKC61198.1"/>
    <property type="molecule type" value="Genomic_DNA"/>
</dbReference>
<dbReference type="GO" id="GO:0003700">
    <property type="term" value="F:DNA-binding transcription factor activity"/>
    <property type="evidence" value="ECO:0007669"/>
    <property type="project" value="InterPro"/>
</dbReference>
<keyword evidence="2 5" id="KW-0238">DNA-binding</keyword>
<dbReference type="Pfam" id="PF12833">
    <property type="entry name" value="HTH_18"/>
    <property type="match status" value="1"/>
</dbReference>
<dbReference type="PRINTS" id="PR00032">
    <property type="entry name" value="HTHARAC"/>
</dbReference>
<name>A0A1T5KCU4_9BACT</name>
<evidence type="ECO:0000313" key="5">
    <source>
        <dbReference type="EMBL" id="SKC61198.1"/>
    </source>
</evidence>
<dbReference type="PANTHER" id="PTHR47893">
    <property type="entry name" value="REGULATORY PROTEIN PCHR"/>
    <property type="match status" value="1"/>
</dbReference>
<accession>A0A1T5KCU4</accession>
<evidence type="ECO:0000259" key="4">
    <source>
        <dbReference type="PROSITE" id="PS01124"/>
    </source>
</evidence>
<dbReference type="STRING" id="688867.SAMN05660236_2018"/>
<dbReference type="InterPro" id="IPR009057">
    <property type="entry name" value="Homeodomain-like_sf"/>
</dbReference>
<keyword evidence="1" id="KW-0805">Transcription regulation</keyword>
<keyword evidence="6" id="KW-1185">Reference proteome</keyword>
<dbReference type="PANTHER" id="PTHR47893:SF1">
    <property type="entry name" value="REGULATORY PROTEIN PCHR"/>
    <property type="match status" value="1"/>
</dbReference>
<dbReference type="SMART" id="SM00342">
    <property type="entry name" value="HTH_ARAC"/>
    <property type="match status" value="1"/>
</dbReference>
<dbReference type="InterPro" id="IPR020449">
    <property type="entry name" value="Tscrpt_reg_AraC-type_HTH"/>
</dbReference>
<dbReference type="InterPro" id="IPR018060">
    <property type="entry name" value="HTH_AraC"/>
</dbReference>
<evidence type="ECO:0000313" key="6">
    <source>
        <dbReference type="Proteomes" id="UP000190961"/>
    </source>
</evidence>
<sequence>MNCYSCKGWTKPFFPIHAKRILLPAKRINYFYERPCCNLKIFDSFKELLQASLLFLNINRTAMDETTPVIDQYISLCGNNASSSEILMSTFDGINVFWGTSYQEREAIYRESKQVPYLHMYFSLEGASSSHEENTGKQYFLTDNQHTISYEPSFDGYYAVSGPKVRSFGINIPSSFFQKLILTDSESLKRFWDKALAGNSVDLTAHPMPITARQKMVILDMQHCAFTGDMKKLFYESKILELFLLQAEQAEKLNGKRASPLKPQDIEKLQAARHFVYQHMLEPISLSQISKATGLNEFKLKRGFKSLFGTTVFEYLIDLKMNYARQMLLNTSCTIFEVAYTLGYSEPYNFSKAFKKHFGYVPSQLKESFNVMH</sequence>
<feature type="domain" description="HTH araC/xylS-type" evidence="4">
    <location>
        <begin position="270"/>
        <end position="368"/>
    </location>
</feature>
<evidence type="ECO:0000256" key="3">
    <source>
        <dbReference type="ARBA" id="ARBA00023163"/>
    </source>
</evidence>
<dbReference type="AlphaFoldDB" id="A0A1T5KCU4"/>
<gene>
    <name evidence="5" type="ORF">SAMN05660236_2018</name>
</gene>
<dbReference type="InterPro" id="IPR053142">
    <property type="entry name" value="PchR_regulatory_protein"/>
</dbReference>
<dbReference type="Gene3D" id="1.10.10.60">
    <property type="entry name" value="Homeodomain-like"/>
    <property type="match status" value="2"/>
</dbReference>
<evidence type="ECO:0000256" key="1">
    <source>
        <dbReference type="ARBA" id="ARBA00023015"/>
    </source>
</evidence>
<reference evidence="5 6" key="1">
    <citation type="submission" date="2017-02" db="EMBL/GenBank/DDBJ databases">
        <authorList>
            <person name="Peterson S.W."/>
        </authorList>
    </citation>
    <scope>NUCLEOTIDE SEQUENCE [LARGE SCALE GENOMIC DNA]</scope>
    <source>
        <strain evidence="5 6">DSM 25262</strain>
    </source>
</reference>